<sequence>MRARESLELAELRWEQLSALQEHYSEFIPFLVDVMDELGFSTTEIQKDIGRYMAYGPQYLMVQAQRSQAKTTIAAAFAVWYLIHFPRGRVLVVSAGGNQASDISTLIVRLIMTMDVLECMRPDKSAGDKTSFEGFDVHHSLKGTDKSTSVNCFGIDANIQGFRADLLIADDIESGKNSATPTQRAKLLHVTKDFTSINQSGRILWLGTPQTMESIYNSLPARGVMTRIWPGRYPTNDQLKHYGNNLAPLIVQRLEADPSLAIGGGLLSDQGKPIDPVLLDEEALQKKERDQGTAYFQLQHMLNTALMDAMKFPLKPERLVVLANTGGSFPLAVVRGMTADKLRDYASHEFAFKLSIPHTISEEVAPLQQIVAYIDPAGGGANADETAYAIGGFLNGNVYLLAVGGIPGGYEEDKLKLLAMRLKAFNPTVCKIEKNMGFGAFRAVFTPILRKELPGCGIDDDMVTGQKEARIINTLEPVMGRGALIVTEQAVTHDTETSQSYAPNLRLTYSFFYQLAKISMARNALIHDDRLDAVEGLVRHFTEALALDQNKQIAALMAKAHAEAMADPLGYGRYKTPTARGASMLKRRK</sequence>
<dbReference type="InterPro" id="IPR054762">
    <property type="entry name" value="Gp19_RNaseH-like"/>
</dbReference>
<dbReference type="InterPro" id="IPR047987">
    <property type="entry name" value="Gp19-like_virus"/>
</dbReference>
<feature type="domain" description="Terminase large subunit ribonuclease H-like" evidence="1">
    <location>
        <begin position="374"/>
        <end position="483"/>
    </location>
</feature>
<gene>
    <name evidence="2" type="ORF">P26059B_0002</name>
</gene>
<dbReference type="Proteomes" id="UP000261817">
    <property type="component" value="Segment"/>
</dbReference>
<reference evidence="2 3" key="1">
    <citation type="journal article" date="2018" name="Sci. Rep.">
        <title>Genomic and ecological study of two distinctive freshwater bacteriophages infecting a Comamonadaceae bacterium.</title>
        <authorList>
            <person name="Moon K."/>
            <person name="Kang I."/>
            <person name="Kim S."/>
            <person name="Kim S.J."/>
            <person name="Cho J.C."/>
        </authorList>
    </citation>
    <scope>NUCLEOTIDE SEQUENCE [LARGE SCALE GENOMIC DNA]</scope>
</reference>
<accession>A0A384V7K8</accession>
<dbReference type="InterPro" id="IPR027417">
    <property type="entry name" value="P-loop_NTPase"/>
</dbReference>
<name>A0A384V7K8_9CAUD</name>
<dbReference type="Pfam" id="PF22530">
    <property type="entry name" value="Terminase-T7_RNaseH-like"/>
    <property type="match status" value="1"/>
</dbReference>
<evidence type="ECO:0000313" key="2">
    <source>
        <dbReference type="EMBL" id="ASJ79278.1"/>
    </source>
</evidence>
<evidence type="ECO:0000313" key="3">
    <source>
        <dbReference type="Proteomes" id="UP000261817"/>
    </source>
</evidence>
<dbReference type="NCBIfam" id="NF033889">
    <property type="entry name" value="termin_lrg_T7"/>
    <property type="match status" value="1"/>
</dbReference>
<protein>
    <submittedName>
        <fullName evidence="2">Large terminase</fullName>
    </submittedName>
</protein>
<organism evidence="2 3">
    <name type="scientific">Curvibacter phage P26059B</name>
    <dbReference type="NCBI Taxonomy" id="1983784"/>
    <lineage>
        <taxon>Viruses</taxon>
        <taxon>Duplodnaviria</taxon>
        <taxon>Heunggongvirae</taxon>
        <taxon>Uroviricota</taxon>
        <taxon>Caudoviricetes</taxon>
        <taxon>Autographivirales</taxon>
        <taxon>Autonotataviridae</taxon>
        <taxon>Kalppathivirus</taxon>
        <taxon>Kalppathivirus P26059B</taxon>
    </lineage>
</organism>
<keyword evidence="3" id="KW-1185">Reference proteome</keyword>
<dbReference type="EMBL" id="KY981272">
    <property type="protein sequence ID" value="ASJ79278.1"/>
    <property type="molecule type" value="Genomic_DNA"/>
</dbReference>
<evidence type="ECO:0000259" key="1">
    <source>
        <dbReference type="Pfam" id="PF22530"/>
    </source>
</evidence>
<dbReference type="Gene3D" id="3.40.50.300">
    <property type="entry name" value="P-loop containing nucleotide triphosphate hydrolases"/>
    <property type="match status" value="1"/>
</dbReference>
<proteinExistence type="predicted"/>